<dbReference type="EMBL" id="AP013058">
    <property type="protein sequence ID" value="BAN21889.1"/>
    <property type="molecule type" value="Genomic_DNA"/>
</dbReference>
<dbReference type="OrthoDB" id="7561239at2"/>
<dbReference type="InterPro" id="IPR021267">
    <property type="entry name" value="DUF2844"/>
</dbReference>
<protein>
    <recommendedName>
        <fullName evidence="4">DUF2844 domain-containing protein</fullName>
    </recommendedName>
</protein>
<sequence>MKAPKQSRHGHLAGTLAIVAGALSVLCAAAPAYAVLGGEPMNAPQGALATSAKAVVHAAGASGASGASSASTSNYTVRTTTLASGTVVNEYLSTEGIVFGIAWHGPRVPNLPTLLGSYFPQYQQGLLAQRAARGGRGQVSVDDPGLVVNSGGHMGSFAGSAYLPQSLPAGVSASDIQ</sequence>
<evidence type="ECO:0000256" key="1">
    <source>
        <dbReference type="SAM" id="SignalP"/>
    </source>
</evidence>
<feature type="chain" id="PRO_5004372343" description="DUF2844 domain-containing protein" evidence="1">
    <location>
        <begin position="35"/>
        <end position="177"/>
    </location>
</feature>
<dbReference type="RefSeq" id="WP_016344057.1">
    <property type="nucleotide sequence ID" value="NC_021287.1"/>
</dbReference>
<evidence type="ECO:0000313" key="2">
    <source>
        <dbReference type="EMBL" id="BAN21889.1"/>
    </source>
</evidence>
<keyword evidence="3" id="KW-1185">Reference proteome</keyword>
<dbReference type="KEGG" id="buo:BRPE64_ACDS01350"/>
<keyword evidence="1" id="KW-0732">Signal</keyword>
<proteinExistence type="predicted"/>
<dbReference type="Proteomes" id="UP000013966">
    <property type="component" value="Chromosome 1"/>
</dbReference>
<dbReference type="PATRIC" id="fig|758793.3.peg.137"/>
<reference evidence="2 3" key="1">
    <citation type="journal article" date="2013" name="Genome Announc.">
        <title>Complete Genome Sequence of Burkholderia sp. Strain RPE64, Bacterial Symbiont of the Bean Bug Riptortus pedestris.</title>
        <authorList>
            <person name="Shibata T.F."/>
            <person name="Maeda T."/>
            <person name="Nikoh N."/>
            <person name="Yamaguchi K."/>
            <person name="Oshima K."/>
            <person name="Hattori M."/>
            <person name="Nishiyama T."/>
            <person name="Hasebe M."/>
            <person name="Fukatsu T."/>
            <person name="Kikuchi Y."/>
            <person name="Shigenobu S."/>
        </authorList>
    </citation>
    <scope>NUCLEOTIDE SEQUENCE [LARGE SCALE GENOMIC DNA]</scope>
</reference>
<dbReference type="AlphaFoldDB" id="R4WEX6"/>
<evidence type="ECO:0000313" key="3">
    <source>
        <dbReference type="Proteomes" id="UP000013966"/>
    </source>
</evidence>
<dbReference type="STRING" id="758793.BRPE64_ACDS01350"/>
<gene>
    <name evidence="2" type="ORF">BRPE64_ACDS01350</name>
</gene>
<evidence type="ECO:0008006" key="4">
    <source>
        <dbReference type="Google" id="ProtNLM"/>
    </source>
</evidence>
<organism evidence="2 3">
    <name type="scientific">Caballeronia insecticola</name>
    <dbReference type="NCBI Taxonomy" id="758793"/>
    <lineage>
        <taxon>Bacteria</taxon>
        <taxon>Pseudomonadati</taxon>
        <taxon>Pseudomonadota</taxon>
        <taxon>Betaproteobacteria</taxon>
        <taxon>Burkholderiales</taxon>
        <taxon>Burkholderiaceae</taxon>
        <taxon>Caballeronia</taxon>
    </lineage>
</organism>
<dbReference type="HOGENOM" id="CLU_126613_1_0_4"/>
<name>R4WEX6_9BURK</name>
<accession>R4WEX6</accession>
<reference evidence="2 3" key="2">
    <citation type="journal article" date="2018" name="Int. J. Syst. Evol. Microbiol.">
        <title>Burkholderia insecticola sp. nov., a gut symbiotic bacterium of the bean bug Riptortus pedestris.</title>
        <authorList>
            <person name="Takeshita K."/>
            <person name="Tamaki H."/>
            <person name="Ohbayashi T."/>
            <person name="Meng X.-Y."/>
            <person name="Sone T."/>
            <person name="Mitani Y."/>
            <person name="Peeters C."/>
            <person name="Kikuchi Y."/>
            <person name="Vandamme P."/>
        </authorList>
    </citation>
    <scope>NUCLEOTIDE SEQUENCE [LARGE SCALE GENOMIC DNA]</scope>
    <source>
        <strain evidence="2">RPE64</strain>
    </source>
</reference>
<feature type="signal peptide" evidence="1">
    <location>
        <begin position="1"/>
        <end position="34"/>
    </location>
</feature>
<dbReference type="Pfam" id="PF11005">
    <property type="entry name" value="DUF2844"/>
    <property type="match status" value="1"/>
</dbReference>